<protein>
    <submittedName>
        <fullName evidence="1">Uncharacterized protein</fullName>
    </submittedName>
</protein>
<sequence>MASEMHGHSSKQILVTEYKDLYHSKCFAALESCLSWQRCKGFHGNLAMKPLPWVFQGCRLYSRDWILQVGESLPKH</sequence>
<evidence type="ECO:0000313" key="2">
    <source>
        <dbReference type="Proteomes" id="UP000001075"/>
    </source>
</evidence>
<gene>
    <name evidence="1" type="ORF">I79_002811</name>
</gene>
<dbReference type="InParanoid" id="G3GYD6"/>
<dbReference type="AlphaFoldDB" id="G3GYD6"/>
<accession>G3GYD6</accession>
<reference evidence="2" key="1">
    <citation type="journal article" date="2011" name="Nat. Biotechnol.">
        <title>The genomic sequence of the Chinese hamster ovary (CHO)-K1 cell line.</title>
        <authorList>
            <person name="Xu X."/>
            <person name="Nagarajan H."/>
            <person name="Lewis N.E."/>
            <person name="Pan S."/>
            <person name="Cai Z."/>
            <person name="Liu X."/>
            <person name="Chen W."/>
            <person name="Xie M."/>
            <person name="Wang W."/>
            <person name="Hammond S."/>
            <person name="Andersen M.R."/>
            <person name="Neff N."/>
            <person name="Passarelli B."/>
            <person name="Koh W."/>
            <person name="Fan H.C."/>
            <person name="Wang J."/>
            <person name="Gui Y."/>
            <person name="Lee K.H."/>
            <person name="Betenbaugh M.J."/>
            <person name="Quake S.R."/>
            <person name="Famili I."/>
            <person name="Palsson B.O."/>
            <person name="Wang J."/>
        </authorList>
    </citation>
    <scope>NUCLEOTIDE SEQUENCE [LARGE SCALE GENOMIC DNA]</scope>
    <source>
        <strain evidence="2">CHO K1 cell line</strain>
    </source>
</reference>
<name>G3GYD6_CRIGR</name>
<dbReference type="EMBL" id="JH000064">
    <property type="protein sequence ID" value="EGV93952.1"/>
    <property type="molecule type" value="Genomic_DNA"/>
</dbReference>
<evidence type="ECO:0000313" key="1">
    <source>
        <dbReference type="EMBL" id="EGV93952.1"/>
    </source>
</evidence>
<proteinExistence type="predicted"/>
<organism evidence="1 2">
    <name type="scientific">Cricetulus griseus</name>
    <name type="common">Chinese hamster</name>
    <name type="synonym">Cricetulus barabensis griseus</name>
    <dbReference type="NCBI Taxonomy" id="10029"/>
    <lineage>
        <taxon>Eukaryota</taxon>
        <taxon>Metazoa</taxon>
        <taxon>Chordata</taxon>
        <taxon>Craniata</taxon>
        <taxon>Vertebrata</taxon>
        <taxon>Euteleostomi</taxon>
        <taxon>Mammalia</taxon>
        <taxon>Eutheria</taxon>
        <taxon>Euarchontoglires</taxon>
        <taxon>Glires</taxon>
        <taxon>Rodentia</taxon>
        <taxon>Myomorpha</taxon>
        <taxon>Muroidea</taxon>
        <taxon>Cricetidae</taxon>
        <taxon>Cricetinae</taxon>
        <taxon>Cricetulus</taxon>
    </lineage>
</organism>
<dbReference type="Proteomes" id="UP000001075">
    <property type="component" value="Unassembled WGS sequence"/>
</dbReference>